<dbReference type="Proteomes" id="UP000254808">
    <property type="component" value="Chromosome"/>
</dbReference>
<reference evidence="2 3" key="1">
    <citation type="submission" date="2018-03" db="EMBL/GenBank/DDBJ databases">
        <title>Phenotypic and genomic properties of Cyclonatronum proteinivorum gen. nov., sp. nov., a haloalkaliphilic bacteroidete from soda lakes possessing Na+-translocating rhodopsin.</title>
        <authorList>
            <person name="Toshchakov S.V."/>
            <person name="Korzhenkov A."/>
            <person name="Samarov N.I."/>
            <person name="Kublanov I.V."/>
            <person name="Muntyan M.S."/>
            <person name="Sorokin D.Y."/>
        </authorList>
    </citation>
    <scope>NUCLEOTIDE SEQUENCE [LARGE SCALE GENOMIC DNA]</scope>
    <source>
        <strain evidence="2 3">Omega</strain>
    </source>
</reference>
<sequence length="159" mass="18379">MTKEEIKRIEQQLCDMTAEFCHEHINEEYAHLCDKLIKKLGRKRDVPFQRGKPEIWAACVVYTIGSINFLFDKSFEPYIPPGIIHEHFGTKNTTVTTKASQIRKMLKLKHFDPEFSTGHMEDSNPLNDIVMIDGMLVPISSLPEDIQELVRYERSKGGK</sequence>
<dbReference type="RefSeq" id="WP_114984218.1">
    <property type="nucleotide sequence ID" value="NZ_CP027806.1"/>
</dbReference>
<evidence type="ECO:0000259" key="1">
    <source>
        <dbReference type="Pfam" id="PF19935"/>
    </source>
</evidence>
<dbReference type="AlphaFoldDB" id="A0A345UKH0"/>
<proteinExistence type="predicted"/>
<gene>
    <name evidence="2" type="ORF">CYPRO_1721</name>
</gene>
<organism evidence="2 3">
    <name type="scientific">Cyclonatronum proteinivorum</name>
    <dbReference type="NCBI Taxonomy" id="1457365"/>
    <lineage>
        <taxon>Bacteria</taxon>
        <taxon>Pseudomonadati</taxon>
        <taxon>Balneolota</taxon>
        <taxon>Balneolia</taxon>
        <taxon>Balneolales</taxon>
        <taxon>Cyclonatronaceae</taxon>
        <taxon>Cyclonatronum</taxon>
    </lineage>
</organism>
<dbReference type="InterPro" id="IPR045651">
    <property type="entry name" value="DUF6398"/>
</dbReference>
<evidence type="ECO:0000313" key="3">
    <source>
        <dbReference type="Proteomes" id="UP000254808"/>
    </source>
</evidence>
<dbReference type="EMBL" id="CP027806">
    <property type="protein sequence ID" value="AXJ00972.1"/>
    <property type="molecule type" value="Genomic_DNA"/>
</dbReference>
<keyword evidence="3" id="KW-1185">Reference proteome</keyword>
<protein>
    <recommendedName>
        <fullName evidence="1">DUF6398 domain-containing protein</fullName>
    </recommendedName>
</protein>
<dbReference type="KEGG" id="cprv:CYPRO_1721"/>
<name>A0A345UKH0_9BACT</name>
<evidence type="ECO:0000313" key="2">
    <source>
        <dbReference type="EMBL" id="AXJ00972.1"/>
    </source>
</evidence>
<accession>A0A345UKH0</accession>
<dbReference type="OrthoDB" id="6399948at2"/>
<dbReference type="Pfam" id="PF19935">
    <property type="entry name" value="DUF6398"/>
    <property type="match status" value="1"/>
</dbReference>
<feature type="domain" description="DUF6398" evidence="1">
    <location>
        <begin position="13"/>
        <end position="117"/>
    </location>
</feature>